<proteinExistence type="inferred from homology"/>
<dbReference type="PANTHER" id="PTHR10291">
    <property type="entry name" value="DEHYDRODOLICHYL DIPHOSPHATE SYNTHASE FAMILY MEMBER"/>
    <property type="match status" value="1"/>
</dbReference>
<feature type="binding site" evidence="2">
    <location>
        <begin position="13"/>
        <end position="16"/>
    </location>
    <ligand>
        <name>substrate</name>
    </ligand>
</feature>
<dbReference type="PANTHER" id="PTHR10291:SF0">
    <property type="entry name" value="DEHYDRODOLICHYL DIPHOSPHATE SYNTHASE 2"/>
    <property type="match status" value="1"/>
</dbReference>
<name>W6A7G8_9MOLU</name>
<protein>
    <recommendedName>
        <fullName evidence="2">Isoprenyl transferase</fullName>
        <ecNumber evidence="2">2.5.1.-</ecNumber>
    </recommendedName>
</protein>
<feature type="binding site" evidence="2">
    <location>
        <position position="29"/>
    </location>
    <ligand>
        <name>substrate</name>
    </ligand>
</feature>
<evidence type="ECO:0000256" key="2">
    <source>
        <dbReference type="HAMAP-Rule" id="MF_01139"/>
    </source>
</evidence>
<sequence length="235" mass="27877">MKKLEHVAIILDGNGRWAKQRHKPRTYGHKIGMENIFDTILTAIEHEVKFLTLFCFSTENWNRPKGEVDYLMKFPGDIFGKKNQQKYIDNGIKVNWIGRRSKVPLKTKNQLEDIENNTKELSTINVNIALDYGSYQEVENSFKIVFNKYYNQNKNINELTFDDIYNNLYTKESPKIDLLIRTGGEQRLSNFMLLQAAYAELYFTPTYWPDFNKDQFKLAIESYNKRDRRFGRIEE</sequence>
<dbReference type="KEGG" id="scq:SCULI_v1c07470"/>
<comment type="similarity">
    <text evidence="2">Belongs to the UPP synthase family.</text>
</comment>
<feature type="active site" evidence="2">
    <location>
        <position position="12"/>
    </location>
</feature>
<dbReference type="InterPro" id="IPR036424">
    <property type="entry name" value="UPP_synth-like_sf"/>
</dbReference>
<dbReference type="Gene3D" id="3.40.1180.10">
    <property type="entry name" value="Decaprenyl diphosphate synthase-like"/>
    <property type="match status" value="1"/>
</dbReference>
<dbReference type="SUPFAM" id="SSF64005">
    <property type="entry name" value="Undecaprenyl diphosphate synthase"/>
    <property type="match status" value="1"/>
</dbReference>
<gene>
    <name evidence="3" type="primary">uppS</name>
    <name evidence="3" type="ORF">SCULI_v1c07470</name>
</gene>
<feature type="binding site" evidence="2">
    <location>
        <begin position="187"/>
        <end position="189"/>
    </location>
    <ligand>
        <name>substrate</name>
    </ligand>
</feature>
<reference evidence="3 4" key="1">
    <citation type="journal article" date="2014" name="Genome Biol. Evol.">
        <title>Molecular evolution of the substrate utilization strategies and putative virulence factors in mosquito-associated Spiroplasma species.</title>
        <authorList>
            <person name="Chang T.H."/>
            <person name="Lo W.S."/>
            <person name="Ku C."/>
            <person name="Chen L.L."/>
            <person name="Kuo C.H."/>
        </authorList>
    </citation>
    <scope>NUCLEOTIDE SEQUENCE [LARGE SCALE GENOMIC DNA]</scope>
    <source>
        <strain evidence="3">AES-1</strain>
    </source>
</reference>
<dbReference type="GO" id="GO:0016094">
    <property type="term" value="P:polyprenol biosynthetic process"/>
    <property type="evidence" value="ECO:0007669"/>
    <property type="project" value="TreeGrafter"/>
</dbReference>
<dbReference type="Pfam" id="PF01255">
    <property type="entry name" value="Prenyltransf"/>
    <property type="match status" value="1"/>
</dbReference>
<feature type="binding site" evidence="2">
    <location>
        <position position="61"/>
    </location>
    <ligand>
        <name>substrate</name>
    </ligand>
</feature>
<accession>W6A7G8</accession>
<dbReference type="RefSeq" id="WP_025363317.1">
    <property type="nucleotide sequence ID" value="NZ_CP006681.1"/>
</dbReference>
<feature type="binding site" evidence="2">
    <location>
        <position position="200"/>
    </location>
    <ligand>
        <name>Mg(2+)</name>
        <dbReference type="ChEBI" id="CHEBI:18420"/>
    </ligand>
</feature>
<dbReference type="HOGENOM" id="CLU_038505_1_1_14"/>
<dbReference type="eggNOG" id="COG0020">
    <property type="taxonomic scope" value="Bacteria"/>
</dbReference>
<dbReference type="NCBIfam" id="TIGR00055">
    <property type="entry name" value="uppS"/>
    <property type="match status" value="1"/>
</dbReference>
<dbReference type="HAMAP" id="MF_01139">
    <property type="entry name" value="ISPT"/>
    <property type="match status" value="1"/>
</dbReference>
<dbReference type="Proteomes" id="UP000019267">
    <property type="component" value="Chromosome"/>
</dbReference>
<feature type="binding site" evidence="2">
    <location>
        <position position="181"/>
    </location>
    <ligand>
        <name>substrate</name>
    </ligand>
</feature>
<feature type="binding site" evidence="2">
    <location>
        <position position="25"/>
    </location>
    <ligand>
        <name>substrate</name>
    </ligand>
</feature>
<evidence type="ECO:0000256" key="1">
    <source>
        <dbReference type="ARBA" id="ARBA00022679"/>
    </source>
</evidence>
<feature type="binding site" evidence="2">
    <location>
        <position position="17"/>
    </location>
    <ligand>
        <name>substrate</name>
    </ligand>
</feature>
<keyword evidence="1 2" id="KW-0808">Transferase</keyword>
<dbReference type="InterPro" id="IPR001441">
    <property type="entry name" value="UPP_synth-like"/>
</dbReference>
<keyword evidence="2" id="KW-0460">Magnesium</keyword>
<comment type="subunit">
    <text evidence="2">Homodimer.</text>
</comment>
<organism evidence="3 4">
    <name type="scientific">Spiroplasma culicicola AES-1</name>
    <dbReference type="NCBI Taxonomy" id="1276246"/>
    <lineage>
        <taxon>Bacteria</taxon>
        <taxon>Bacillati</taxon>
        <taxon>Mycoplasmatota</taxon>
        <taxon>Mollicutes</taxon>
        <taxon>Entomoplasmatales</taxon>
        <taxon>Spiroplasmataceae</taxon>
        <taxon>Spiroplasma</taxon>
    </lineage>
</organism>
<dbReference type="AlphaFoldDB" id="W6A7G8"/>
<dbReference type="PROSITE" id="PS01066">
    <property type="entry name" value="UPP_SYNTHASE"/>
    <property type="match status" value="1"/>
</dbReference>
<evidence type="ECO:0000313" key="4">
    <source>
        <dbReference type="Proteomes" id="UP000019267"/>
    </source>
</evidence>
<dbReference type="EMBL" id="CP006681">
    <property type="protein sequence ID" value="AHI53088.1"/>
    <property type="molecule type" value="Genomic_DNA"/>
</dbReference>
<dbReference type="CDD" id="cd00475">
    <property type="entry name" value="Cis_IPPS"/>
    <property type="match status" value="1"/>
</dbReference>
<dbReference type="InterPro" id="IPR018520">
    <property type="entry name" value="UPP_synth-like_CS"/>
</dbReference>
<evidence type="ECO:0000313" key="3">
    <source>
        <dbReference type="EMBL" id="AHI53088.1"/>
    </source>
</evidence>
<feature type="binding site" evidence="2">
    <location>
        <begin position="57"/>
        <end position="59"/>
    </location>
    <ligand>
        <name>substrate</name>
    </ligand>
</feature>
<keyword evidence="2" id="KW-0479">Metal-binding</keyword>
<keyword evidence="4" id="KW-1185">Reference proteome</keyword>
<feature type="active site" description="Proton acceptor" evidence="2">
    <location>
        <position position="60"/>
    </location>
</feature>
<dbReference type="OrthoDB" id="4191603at2"/>
<feature type="binding site" evidence="2">
    <location>
        <position position="12"/>
    </location>
    <ligand>
        <name>Mg(2+)</name>
        <dbReference type="ChEBI" id="CHEBI:18420"/>
    </ligand>
</feature>
<comment type="function">
    <text evidence="2">Catalyzes the condensation of isopentenyl diphosphate (IPP) with allylic pyrophosphates generating different type of terpenoids.</text>
</comment>
<dbReference type="GO" id="GO:0000287">
    <property type="term" value="F:magnesium ion binding"/>
    <property type="evidence" value="ECO:0007669"/>
    <property type="project" value="UniProtKB-UniRule"/>
</dbReference>
<dbReference type="EC" id="2.5.1.-" evidence="2"/>
<feature type="binding site" evidence="2">
    <location>
        <position position="63"/>
    </location>
    <ligand>
        <name>substrate</name>
    </ligand>
</feature>
<dbReference type="GO" id="GO:0045547">
    <property type="term" value="F:ditrans,polycis-polyprenyl diphosphate synthase [(2E,6E)-farnesyl diphosphate specific] activity"/>
    <property type="evidence" value="ECO:0007669"/>
    <property type="project" value="TreeGrafter"/>
</dbReference>
<dbReference type="STRING" id="1276246.SCULI_v1c07470"/>
<dbReference type="PATRIC" id="fig|1276246.3.peg.745"/>
<comment type="cofactor">
    <cofactor evidence="2">
        <name>Mg(2+)</name>
        <dbReference type="ChEBI" id="CHEBI:18420"/>
    </cofactor>
    <text evidence="2">Binds 2 magnesium ions per subunit.</text>
</comment>